<evidence type="ECO:0000313" key="1">
    <source>
        <dbReference type="EMBL" id="KAJ1675316.1"/>
    </source>
</evidence>
<dbReference type="Proteomes" id="UP001145114">
    <property type="component" value="Unassembled WGS sequence"/>
</dbReference>
<name>A0ACC1HI50_9FUNG</name>
<keyword evidence="2" id="KW-1185">Reference proteome</keyword>
<accession>A0ACC1HI50</accession>
<reference evidence="1" key="1">
    <citation type="submission" date="2022-06" db="EMBL/GenBank/DDBJ databases">
        <title>Phylogenomic reconstructions and comparative analyses of Kickxellomycotina fungi.</title>
        <authorList>
            <person name="Reynolds N.K."/>
            <person name="Stajich J.E."/>
            <person name="Barry K."/>
            <person name="Grigoriev I.V."/>
            <person name="Crous P."/>
            <person name="Smith M.E."/>
        </authorList>
    </citation>
    <scope>NUCLEOTIDE SEQUENCE</scope>
    <source>
        <strain evidence="1">RSA 2271</strain>
    </source>
</reference>
<comment type="caution">
    <text evidence="1">The sequence shown here is derived from an EMBL/GenBank/DDBJ whole genome shotgun (WGS) entry which is preliminary data.</text>
</comment>
<organism evidence="1 2">
    <name type="scientific">Spiromyces aspiralis</name>
    <dbReference type="NCBI Taxonomy" id="68401"/>
    <lineage>
        <taxon>Eukaryota</taxon>
        <taxon>Fungi</taxon>
        <taxon>Fungi incertae sedis</taxon>
        <taxon>Zoopagomycota</taxon>
        <taxon>Kickxellomycotina</taxon>
        <taxon>Kickxellomycetes</taxon>
        <taxon>Kickxellales</taxon>
        <taxon>Kickxellaceae</taxon>
        <taxon>Spiromyces</taxon>
    </lineage>
</organism>
<gene>
    <name evidence="1" type="ORF">EV182_001510</name>
</gene>
<protein>
    <submittedName>
        <fullName evidence="1">Uncharacterized protein</fullName>
    </submittedName>
</protein>
<sequence>MVDENGEEFPPMPPRTPPLREADIPKIEGIWPPLPRVPPPAVLPPEPVYRVNPAIPQGPLTPPVASVSVTAAPTKTAIHESRPALAAAPQERDLRKELTAFMPAALLRKKKTRKPAEDKSIVPETRVELPEVNAAPELDAEDGGKAGAATQRIVEEGEAPADRTVVSRAAGATQTAVTAPYPQQQQQQVAQPPKVTVNAAPAVSLLGVNYSSDEESEGEPSASEGEGLSSKLLKGIVSAKASQPGVPTSSARNITAPPTLTKQTDTETGDRAAATRRDTGGKSEVDTEYEKFMDEISGLM</sequence>
<proteinExistence type="predicted"/>
<dbReference type="EMBL" id="JAMZIH010005366">
    <property type="protein sequence ID" value="KAJ1675316.1"/>
    <property type="molecule type" value="Genomic_DNA"/>
</dbReference>
<evidence type="ECO:0000313" key="2">
    <source>
        <dbReference type="Proteomes" id="UP001145114"/>
    </source>
</evidence>